<sequence>MQLTSSLGSGDSVVHFDSYHLAANPEKMCEKSQVRRDDGECLIDVSGQVVPGAIAVSDFSHSTVENSVHDAEDIEEGPSAMVVDGGHCSLPTAMVRPHESTGLLLQRPPSSVLGSSGSLSSTIDSSSSRRHCVSFGSVEVIEFGMIMGDHPDTEQGPALTIDWTPQCTSRDTVENYEKIRPRRRHLESLKVAPFHREMYLQRIVGVSRDEMEASIRAAKDIRRKREETVRNMKNEKFEMVMQSLQRKTSRLFWGAKTYYPSPDTGVSQSLKPTTDDKSQSNKQKKAGSPRLRERRSFHRGESNGSCVDLSTSTHPSLGTGSRHRRVVSFESHGQ</sequence>
<comment type="caution">
    <text evidence="2">The sequence shown here is derived from an EMBL/GenBank/DDBJ whole genome shotgun (WGS) entry which is preliminary data.</text>
</comment>
<keyword evidence="3" id="KW-1185">Reference proteome</keyword>
<accession>A0A9K3LMP8</accession>
<reference evidence="2" key="2">
    <citation type="submission" date="2021-04" db="EMBL/GenBank/DDBJ databases">
        <authorList>
            <person name="Podell S."/>
        </authorList>
    </citation>
    <scope>NUCLEOTIDE SEQUENCE</scope>
    <source>
        <strain evidence="2">Hildebrandi</strain>
    </source>
</reference>
<evidence type="ECO:0000313" key="3">
    <source>
        <dbReference type="Proteomes" id="UP000693970"/>
    </source>
</evidence>
<feature type="region of interest" description="Disordered" evidence="1">
    <location>
        <begin position="262"/>
        <end position="334"/>
    </location>
</feature>
<reference evidence="2" key="1">
    <citation type="journal article" date="2021" name="Sci. Rep.">
        <title>Diploid genomic architecture of Nitzschia inconspicua, an elite biomass production diatom.</title>
        <authorList>
            <person name="Oliver A."/>
            <person name="Podell S."/>
            <person name="Pinowska A."/>
            <person name="Traller J.C."/>
            <person name="Smith S.R."/>
            <person name="McClure R."/>
            <person name="Beliaev A."/>
            <person name="Bohutskyi P."/>
            <person name="Hill E.A."/>
            <person name="Rabines A."/>
            <person name="Zheng H."/>
            <person name="Allen L.Z."/>
            <person name="Kuo A."/>
            <person name="Grigoriev I.V."/>
            <person name="Allen A.E."/>
            <person name="Hazlebeck D."/>
            <person name="Allen E.E."/>
        </authorList>
    </citation>
    <scope>NUCLEOTIDE SEQUENCE</scope>
    <source>
        <strain evidence="2">Hildebrandi</strain>
    </source>
</reference>
<dbReference type="AlphaFoldDB" id="A0A9K3LMP8"/>
<evidence type="ECO:0000313" key="2">
    <source>
        <dbReference type="EMBL" id="KAG7365314.1"/>
    </source>
</evidence>
<name>A0A9K3LMP8_9STRA</name>
<dbReference type="EMBL" id="JAGRRH010000009">
    <property type="protein sequence ID" value="KAG7365314.1"/>
    <property type="molecule type" value="Genomic_DNA"/>
</dbReference>
<proteinExistence type="predicted"/>
<evidence type="ECO:0000256" key="1">
    <source>
        <dbReference type="SAM" id="MobiDB-lite"/>
    </source>
</evidence>
<gene>
    <name evidence="2" type="ORF">IV203_038517</name>
</gene>
<dbReference type="Proteomes" id="UP000693970">
    <property type="component" value="Unassembled WGS sequence"/>
</dbReference>
<organism evidence="2 3">
    <name type="scientific">Nitzschia inconspicua</name>
    <dbReference type="NCBI Taxonomy" id="303405"/>
    <lineage>
        <taxon>Eukaryota</taxon>
        <taxon>Sar</taxon>
        <taxon>Stramenopiles</taxon>
        <taxon>Ochrophyta</taxon>
        <taxon>Bacillariophyta</taxon>
        <taxon>Bacillariophyceae</taxon>
        <taxon>Bacillariophycidae</taxon>
        <taxon>Bacillariales</taxon>
        <taxon>Bacillariaceae</taxon>
        <taxon>Nitzschia</taxon>
    </lineage>
</organism>
<feature type="compositionally biased region" description="Basic residues" evidence="1">
    <location>
        <begin position="282"/>
        <end position="297"/>
    </location>
</feature>
<feature type="compositionally biased region" description="Polar residues" evidence="1">
    <location>
        <begin position="302"/>
        <end position="319"/>
    </location>
</feature>
<protein>
    <submittedName>
        <fullName evidence="2">Uncharacterized protein</fullName>
    </submittedName>
</protein>